<protein>
    <submittedName>
        <fullName evidence="2">Uncharacterized protein</fullName>
    </submittedName>
</protein>
<sequence length="81" mass="9580">MLKDHIKELLDQETLLGVRRRQGKERKLMSSEKAHSQHKLHPWRTRSSIRQRGDGKSCKKFDTHHPEMDSLPAPSDRIKNR</sequence>
<reference evidence="2 3" key="1">
    <citation type="submission" date="2018-10" db="EMBL/GenBank/DDBJ databases">
        <title>A high-quality apple genome assembly.</title>
        <authorList>
            <person name="Hu J."/>
        </authorList>
    </citation>
    <scope>NUCLEOTIDE SEQUENCE [LARGE SCALE GENOMIC DNA]</scope>
    <source>
        <strain evidence="3">cv. HFTH1</strain>
        <tissue evidence="2">Young leaf</tissue>
    </source>
</reference>
<name>A0A498J1T1_MALDO</name>
<evidence type="ECO:0000256" key="1">
    <source>
        <dbReference type="SAM" id="MobiDB-lite"/>
    </source>
</evidence>
<evidence type="ECO:0000313" key="2">
    <source>
        <dbReference type="EMBL" id="RXH88314.1"/>
    </source>
</evidence>
<dbReference type="EMBL" id="RDQH01000336">
    <property type="protein sequence ID" value="RXH88314.1"/>
    <property type="molecule type" value="Genomic_DNA"/>
</dbReference>
<comment type="caution">
    <text evidence="2">The sequence shown here is derived from an EMBL/GenBank/DDBJ whole genome shotgun (WGS) entry which is preliminary data.</text>
</comment>
<feature type="compositionally biased region" description="Basic and acidic residues" evidence="1">
    <location>
        <begin position="51"/>
        <end position="68"/>
    </location>
</feature>
<feature type="region of interest" description="Disordered" evidence="1">
    <location>
        <begin position="21"/>
        <end position="81"/>
    </location>
</feature>
<accession>A0A498J1T1</accession>
<proteinExistence type="predicted"/>
<gene>
    <name evidence="2" type="ORF">DVH24_042385</name>
</gene>
<dbReference type="Proteomes" id="UP000290289">
    <property type="component" value="Chromosome 10"/>
</dbReference>
<dbReference type="AlphaFoldDB" id="A0A498J1T1"/>
<keyword evidence="3" id="KW-1185">Reference proteome</keyword>
<feature type="compositionally biased region" description="Basic and acidic residues" evidence="1">
    <location>
        <begin position="25"/>
        <end position="35"/>
    </location>
</feature>
<evidence type="ECO:0000313" key="3">
    <source>
        <dbReference type="Proteomes" id="UP000290289"/>
    </source>
</evidence>
<organism evidence="2 3">
    <name type="scientific">Malus domestica</name>
    <name type="common">Apple</name>
    <name type="synonym">Pyrus malus</name>
    <dbReference type="NCBI Taxonomy" id="3750"/>
    <lineage>
        <taxon>Eukaryota</taxon>
        <taxon>Viridiplantae</taxon>
        <taxon>Streptophyta</taxon>
        <taxon>Embryophyta</taxon>
        <taxon>Tracheophyta</taxon>
        <taxon>Spermatophyta</taxon>
        <taxon>Magnoliopsida</taxon>
        <taxon>eudicotyledons</taxon>
        <taxon>Gunneridae</taxon>
        <taxon>Pentapetalae</taxon>
        <taxon>rosids</taxon>
        <taxon>fabids</taxon>
        <taxon>Rosales</taxon>
        <taxon>Rosaceae</taxon>
        <taxon>Amygdaloideae</taxon>
        <taxon>Maleae</taxon>
        <taxon>Malus</taxon>
    </lineage>
</organism>
<feature type="compositionally biased region" description="Basic residues" evidence="1">
    <location>
        <begin position="36"/>
        <end position="49"/>
    </location>
</feature>